<dbReference type="AlphaFoldDB" id="A0A6M0IBI9"/>
<dbReference type="RefSeq" id="WP_164034835.1">
    <property type="nucleotide sequence ID" value="NZ_JAAGNZ010000001.1"/>
</dbReference>
<feature type="compositionally biased region" description="Low complexity" evidence="1">
    <location>
        <begin position="29"/>
        <end position="43"/>
    </location>
</feature>
<comment type="caution">
    <text evidence="3">The sequence shown here is derived from an EMBL/GenBank/DDBJ whole genome shotgun (WGS) entry which is preliminary data.</text>
</comment>
<evidence type="ECO:0000256" key="2">
    <source>
        <dbReference type="SAM" id="SignalP"/>
    </source>
</evidence>
<feature type="compositionally biased region" description="Polar residues" evidence="1">
    <location>
        <begin position="51"/>
        <end position="65"/>
    </location>
</feature>
<dbReference type="Proteomes" id="UP000477386">
    <property type="component" value="Unassembled WGS sequence"/>
</dbReference>
<dbReference type="EMBL" id="JAAGNZ010000001">
    <property type="protein sequence ID" value="NEU65509.1"/>
    <property type="molecule type" value="Genomic_DNA"/>
</dbReference>
<feature type="region of interest" description="Disordered" evidence="1">
    <location>
        <begin position="20"/>
        <end position="85"/>
    </location>
</feature>
<organism evidence="3 4">
    <name type="scientific">Spirosoma agri</name>
    <dbReference type="NCBI Taxonomy" id="1987381"/>
    <lineage>
        <taxon>Bacteria</taxon>
        <taxon>Pseudomonadati</taxon>
        <taxon>Bacteroidota</taxon>
        <taxon>Cytophagia</taxon>
        <taxon>Cytophagales</taxon>
        <taxon>Cytophagaceae</taxon>
        <taxon>Spirosoma</taxon>
    </lineage>
</organism>
<accession>A0A6M0IBI9</accession>
<feature type="chain" id="PRO_5026701076" evidence="2">
    <location>
        <begin position="21"/>
        <end position="85"/>
    </location>
</feature>
<proteinExistence type="predicted"/>
<keyword evidence="4" id="KW-1185">Reference proteome</keyword>
<feature type="compositionally biased region" description="Low complexity" evidence="1">
    <location>
        <begin position="71"/>
        <end position="85"/>
    </location>
</feature>
<reference evidence="3 4" key="1">
    <citation type="submission" date="2020-02" db="EMBL/GenBank/DDBJ databases">
        <title>Draft genome sequence of two Spirosoma agri KCTC 52727 and Spirosoma terrae KCTC 52035.</title>
        <authorList>
            <person name="Rojas J."/>
            <person name="Ambika Manirajan B."/>
            <person name="Ratering S."/>
            <person name="Suarez C."/>
            <person name="Schnell S."/>
        </authorList>
    </citation>
    <scope>NUCLEOTIDE SEQUENCE [LARGE SCALE GENOMIC DNA]</scope>
    <source>
        <strain evidence="3 4">KCTC 52727</strain>
    </source>
</reference>
<sequence length="85" mass="8492">MKKGIILGAFLCIASLQGRAQSTASGSSNTGTPTANATPAQNGSTGGTVAPKSSSMAQGQLNSNGRKMKTNSKTTKTRSTTSSGR</sequence>
<evidence type="ECO:0000313" key="4">
    <source>
        <dbReference type="Proteomes" id="UP000477386"/>
    </source>
</evidence>
<evidence type="ECO:0000256" key="1">
    <source>
        <dbReference type="SAM" id="MobiDB-lite"/>
    </source>
</evidence>
<name>A0A6M0IBI9_9BACT</name>
<keyword evidence="2" id="KW-0732">Signal</keyword>
<protein>
    <submittedName>
        <fullName evidence="3">Uncharacterized protein</fullName>
    </submittedName>
</protein>
<evidence type="ECO:0000313" key="3">
    <source>
        <dbReference type="EMBL" id="NEU65509.1"/>
    </source>
</evidence>
<gene>
    <name evidence="3" type="ORF">GK091_01340</name>
</gene>
<feature type="signal peptide" evidence="2">
    <location>
        <begin position="1"/>
        <end position="20"/>
    </location>
</feature>